<dbReference type="Gene3D" id="3.50.50.60">
    <property type="entry name" value="FAD/NAD(P)-binding domain"/>
    <property type="match status" value="1"/>
</dbReference>
<feature type="domain" description="FAD dependent oxidoreductase" evidence="2">
    <location>
        <begin position="5"/>
        <end position="332"/>
    </location>
</feature>
<protein>
    <submittedName>
        <fullName evidence="3">D-amino-acid oxidase</fullName>
    </submittedName>
</protein>
<dbReference type="AlphaFoldDB" id="A0A916VPN9"/>
<dbReference type="GO" id="GO:0005737">
    <property type="term" value="C:cytoplasm"/>
    <property type="evidence" value="ECO:0007669"/>
    <property type="project" value="TreeGrafter"/>
</dbReference>
<evidence type="ECO:0000259" key="2">
    <source>
        <dbReference type="Pfam" id="PF01266"/>
    </source>
</evidence>
<sequence>MAQSILVIGAGIIGSSVAWHLAEAGCEVTLVDPSDEGGAASSKSLGWTNATYENPRYYYDLRRFSMERWDALKANFTDLPYRRNGTLYTSFYGTALKTVHDEHTQWGYPLTWVEAEDLQKLEPHLAVPARHGLLCPLEGHVAPHEAAIFFRDLAIKAGAQFQKAHATSILQNGDTSTGVQTDRGDLTADMTVLAAGIHTGELAKTADIDIPLNAPPGLLIHTKPVPPLINRTILTEDLHMAQWPDGTITAGGDFGGGAVNDDPETGAQILFARLQTALHADIPLEYSHYTLGLRPTPKDGFPIIGSPARGLYLTVMHSGATLAPAVGALATDEITTGQRHAMLDPFHPNRFTSP</sequence>
<evidence type="ECO:0000313" key="3">
    <source>
        <dbReference type="EMBL" id="GGA16487.1"/>
    </source>
</evidence>
<proteinExistence type="predicted"/>
<name>A0A916VPN9_9RHOB</name>
<dbReference type="PANTHER" id="PTHR13847:SF289">
    <property type="entry name" value="GLYCINE OXIDASE"/>
    <property type="match status" value="1"/>
</dbReference>
<dbReference type="EMBL" id="BMKA01000002">
    <property type="protein sequence ID" value="GGA16487.1"/>
    <property type="molecule type" value="Genomic_DNA"/>
</dbReference>
<reference evidence="3" key="2">
    <citation type="submission" date="2020-09" db="EMBL/GenBank/DDBJ databases">
        <authorList>
            <person name="Sun Q."/>
            <person name="Zhou Y."/>
        </authorList>
    </citation>
    <scope>NUCLEOTIDE SEQUENCE</scope>
    <source>
        <strain evidence="3">CGMCC 1.15880</strain>
    </source>
</reference>
<gene>
    <name evidence="3" type="ORF">GCM10011498_16220</name>
</gene>
<dbReference type="GO" id="GO:0016491">
    <property type="term" value="F:oxidoreductase activity"/>
    <property type="evidence" value="ECO:0007669"/>
    <property type="project" value="UniProtKB-KW"/>
</dbReference>
<dbReference type="InterPro" id="IPR036188">
    <property type="entry name" value="FAD/NAD-bd_sf"/>
</dbReference>
<dbReference type="RefSeq" id="WP_188673163.1">
    <property type="nucleotide sequence ID" value="NZ_BMKA01000002.1"/>
</dbReference>
<evidence type="ECO:0000256" key="1">
    <source>
        <dbReference type="ARBA" id="ARBA00023002"/>
    </source>
</evidence>
<dbReference type="Gene3D" id="3.30.9.10">
    <property type="entry name" value="D-Amino Acid Oxidase, subunit A, domain 2"/>
    <property type="match status" value="1"/>
</dbReference>
<organism evidence="3 4">
    <name type="scientific">Neptunicoccus cionae</name>
    <dbReference type="NCBI Taxonomy" id="2035344"/>
    <lineage>
        <taxon>Bacteria</taxon>
        <taxon>Pseudomonadati</taxon>
        <taxon>Pseudomonadota</taxon>
        <taxon>Alphaproteobacteria</taxon>
        <taxon>Rhodobacterales</taxon>
        <taxon>Paracoccaceae</taxon>
        <taxon>Neptunicoccus</taxon>
    </lineage>
</organism>
<comment type="caution">
    <text evidence="3">The sequence shown here is derived from an EMBL/GenBank/DDBJ whole genome shotgun (WGS) entry which is preliminary data.</text>
</comment>
<evidence type="ECO:0000313" key="4">
    <source>
        <dbReference type="Proteomes" id="UP000628017"/>
    </source>
</evidence>
<dbReference type="InterPro" id="IPR006076">
    <property type="entry name" value="FAD-dep_OxRdtase"/>
</dbReference>
<keyword evidence="1" id="KW-0560">Oxidoreductase</keyword>
<dbReference type="SUPFAM" id="SSF51905">
    <property type="entry name" value="FAD/NAD(P)-binding domain"/>
    <property type="match status" value="1"/>
</dbReference>
<dbReference type="PANTHER" id="PTHR13847">
    <property type="entry name" value="SARCOSINE DEHYDROGENASE-RELATED"/>
    <property type="match status" value="1"/>
</dbReference>
<keyword evidence="4" id="KW-1185">Reference proteome</keyword>
<reference evidence="3" key="1">
    <citation type="journal article" date="2014" name="Int. J. Syst. Evol. Microbiol.">
        <title>Complete genome sequence of Corynebacterium casei LMG S-19264T (=DSM 44701T), isolated from a smear-ripened cheese.</title>
        <authorList>
            <consortium name="US DOE Joint Genome Institute (JGI-PGF)"/>
            <person name="Walter F."/>
            <person name="Albersmeier A."/>
            <person name="Kalinowski J."/>
            <person name="Ruckert C."/>
        </authorList>
    </citation>
    <scope>NUCLEOTIDE SEQUENCE</scope>
    <source>
        <strain evidence="3">CGMCC 1.15880</strain>
    </source>
</reference>
<accession>A0A916VPN9</accession>
<dbReference type="Proteomes" id="UP000628017">
    <property type="component" value="Unassembled WGS sequence"/>
</dbReference>
<dbReference type="Pfam" id="PF01266">
    <property type="entry name" value="DAO"/>
    <property type="match status" value="1"/>
</dbReference>